<feature type="transmembrane region" description="Helical" evidence="5">
    <location>
        <begin position="46"/>
        <end position="66"/>
    </location>
</feature>
<keyword evidence="8" id="KW-1185">Reference proteome</keyword>
<keyword evidence="2 5" id="KW-0812">Transmembrane</keyword>
<sequence>MPADPRERDPGLQPERTALAWQRTVLSVTVGSLVLAATAVRLDRPVLAVAAAGVAVAAMLPIVLRIPDGDLPAHGRLRSWGFLSRVVWLVVALGLLGATTAVTSLVVLG</sequence>
<dbReference type="Pfam" id="PF02656">
    <property type="entry name" value="DUF202"/>
    <property type="match status" value="1"/>
</dbReference>
<evidence type="ECO:0000313" key="7">
    <source>
        <dbReference type="EMBL" id="BDZ40910.1"/>
    </source>
</evidence>
<reference evidence="8" key="1">
    <citation type="journal article" date="2019" name="Int. J. Syst. Evol. Microbiol.">
        <title>The Global Catalogue of Microorganisms (GCM) 10K type strain sequencing project: providing services to taxonomists for standard genome sequencing and annotation.</title>
        <authorList>
            <consortium name="The Broad Institute Genomics Platform"/>
            <consortium name="The Broad Institute Genome Sequencing Center for Infectious Disease"/>
            <person name="Wu L."/>
            <person name="Ma J."/>
        </authorList>
    </citation>
    <scope>NUCLEOTIDE SEQUENCE [LARGE SCALE GENOMIC DNA]</scope>
    <source>
        <strain evidence="8">NBRC 108565</strain>
    </source>
</reference>
<keyword evidence="3 5" id="KW-1133">Transmembrane helix</keyword>
<accession>A0ABN6X7Y9</accession>
<feature type="transmembrane region" description="Helical" evidence="5">
    <location>
        <begin position="86"/>
        <end position="108"/>
    </location>
</feature>
<proteinExistence type="predicted"/>
<evidence type="ECO:0000313" key="8">
    <source>
        <dbReference type="Proteomes" id="UP001321475"/>
    </source>
</evidence>
<dbReference type="RefSeq" id="WP_286218216.1">
    <property type="nucleotide sequence ID" value="NZ_AP027729.1"/>
</dbReference>
<dbReference type="InterPro" id="IPR003807">
    <property type="entry name" value="DUF202"/>
</dbReference>
<feature type="domain" description="DUF202" evidence="6">
    <location>
        <begin position="9"/>
        <end position="59"/>
    </location>
</feature>
<evidence type="ECO:0000259" key="6">
    <source>
        <dbReference type="Pfam" id="PF02656"/>
    </source>
</evidence>
<comment type="subcellular location">
    <subcellularLocation>
        <location evidence="1">Endomembrane system</location>
        <topology evidence="1">Multi-pass membrane protein</topology>
    </subcellularLocation>
</comment>
<protein>
    <recommendedName>
        <fullName evidence="6">DUF202 domain-containing protein</fullName>
    </recommendedName>
</protein>
<dbReference type="EMBL" id="AP027729">
    <property type="protein sequence ID" value="BDZ40910.1"/>
    <property type="molecule type" value="Genomic_DNA"/>
</dbReference>
<gene>
    <name evidence="7" type="ORF">GCM10025865_02090</name>
</gene>
<evidence type="ECO:0000256" key="3">
    <source>
        <dbReference type="ARBA" id="ARBA00022989"/>
    </source>
</evidence>
<organism evidence="7 8">
    <name type="scientific">Paraoerskovia sediminicola</name>
    <dbReference type="NCBI Taxonomy" id="1138587"/>
    <lineage>
        <taxon>Bacteria</taxon>
        <taxon>Bacillati</taxon>
        <taxon>Actinomycetota</taxon>
        <taxon>Actinomycetes</taxon>
        <taxon>Micrococcales</taxon>
        <taxon>Cellulomonadaceae</taxon>
        <taxon>Paraoerskovia</taxon>
    </lineage>
</organism>
<evidence type="ECO:0000256" key="1">
    <source>
        <dbReference type="ARBA" id="ARBA00004127"/>
    </source>
</evidence>
<keyword evidence="4 5" id="KW-0472">Membrane</keyword>
<name>A0ABN6X7Y9_9CELL</name>
<evidence type="ECO:0000256" key="4">
    <source>
        <dbReference type="ARBA" id="ARBA00023136"/>
    </source>
</evidence>
<dbReference type="Proteomes" id="UP001321475">
    <property type="component" value="Chromosome"/>
</dbReference>
<feature type="transmembrane region" description="Helical" evidence="5">
    <location>
        <begin position="20"/>
        <end position="39"/>
    </location>
</feature>
<evidence type="ECO:0000256" key="5">
    <source>
        <dbReference type="SAM" id="Phobius"/>
    </source>
</evidence>
<evidence type="ECO:0000256" key="2">
    <source>
        <dbReference type="ARBA" id="ARBA00022692"/>
    </source>
</evidence>